<dbReference type="Pfam" id="PF00903">
    <property type="entry name" value="Glyoxalase"/>
    <property type="match status" value="1"/>
</dbReference>
<name>A0ABP4CDY5_9ACTN</name>
<proteinExistence type="predicted"/>
<dbReference type="InterPro" id="IPR037523">
    <property type="entry name" value="VOC_core"/>
</dbReference>
<dbReference type="InterPro" id="IPR004360">
    <property type="entry name" value="Glyas_Fos-R_dOase_dom"/>
</dbReference>
<sequence>MTHVNILTYILDVNTLTYKTEIDMTVTGPDFLALQARDLERAAAFYEMRLGLRRVPASPPGAVVFDTSPISFAVREPLPGVDLDAASPRPGLGVALWLQAEDAQVVHDELAAAGVPIVAAPDDGPFGRMFTFTDPDGYAITIHDKA</sequence>
<reference evidence="3" key="1">
    <citation type="journal article" date="2019" name="Int. J. Syst. Evol. Microbiol.">
        <title>The Global Catalogue of Microorganisms (GCM) 10K type strain sequencing project: providing services to taxonomists for standard genome sequencing and annotation.</title>
        <authorList>
            <consortium name="The Broad Institute Genomics Platform"/>
            <consortium name="The Broad Institute Genome Sequencing Center for Infectious Disease"/>
            <person name="Wu L."/>
            <person name="Ma J."/>
        </authorList>
    </citation>
    <scope>NUCLEOTIDE SEQUENCE [LARGE SCALE GENOMIC DNA]</scope>
    <source>
        <strain evidence="3">JCM 10977</strain>
    </source>
</reference>
<evidence type="ECO:0000313" key="2">
    <source>
        <dbReference type="EMBL" id="GAA0963523.1"/>
    </source>
</evidence>
<evidence type="ECO:0000313" key="3">
    <source>
        <dbReference type="Proteomes" id="UP001500542"/>
    </source>
</evidence>
<dbReference type="SUPFAM" id="SSF54593">
    <property type="entry name" value="Glyoxalase/Bleomycin resistance protein/Dihydroxybiphenyl dioxygenase"/>
    <property type="match status" value="1"/>
</dbReference>
<dbReference type="PROSITE" id="PS51819">
    <property type="entry name" value="VOC"/>
    <property type="match status" value="1"/>
</dbReference>
<comment type="caution">
    <text evidence="2">The sequence shown here is derived from an EMBL/GenBank/DDBJ whole genome shotgun (WGS) entry which is preliminary data.</text>
</comment>
<dbReference type="Gene3D" id="3.10.180.10">
    <property type="entry name" value="2,3-Dihydroxybiphenyl 1,2-Dioxygenase, domain 1"/>
    <property type="match status" value="1"/>
</dbReference>
<dbReference type="CDD" id="cd06587">
    <property type="entry name" value="VOC"/>
    <property type="match status" value="1"/>
</dbReference>
<dbReference type="InterPro" id="IPR029068">
    <property type="entry name" value="Glyas_Bleomycin-R_OHBP_Dase"/>
</dbReference>
<gene>
    <name evidence="2" type="ORF">GCM10009554_83050</name>
</gene>
<organism evidence="2 3">
    <name type="scientific">Kribbella koreensis</name>
    <dbReference type="NCBI Taxonomy" id="57909"/>
    <lineage>
        <taxon>Bacteria</taxon>
        <taxon>Bacillati</taxon>
        <taxon>Actinomycetota</taxon>
        <taxon>Actinomycetes</taxon>
        <taxon>Propionibacteriales</taxon>
        <taxon>Kribbellaceae</taxon>
        <taxon>Kribbella</taxon>
    </lineage>
</organism>
<keyword evidence="3" id="KW-1185">Reference proteome</keyword>
<evidence type="ECO:0000259" key="1">
    <source>
        <dbReference type="PROSITE" id="PS51819"/>
    </source>
</evidence>
<dbReference type="Proteomes" id="UP001500542">
    <property type="component" value="Unassembled WGS sequence"/>
</dbReference>
<protein>
    <submittedName>
        <fullName evidence="2">VOC family protein</fullName>
    </submittedName>
</protein>
<feature type="domain" description="VOC" evidence="1">
    <location>
        <begin position="28"/>
        <end position="145"/>
    </location>
</feature>
<accession>A0ABP4CDY5</accession>
<dbReference type="EMBL" id="BAAAHK010000027">
    <property type="protein sequence ID" value="GAA0963523.1"/>
    <property type="molecule type" value="Genomic_DNA"/>
</dbReference>